<comment type="caution">
    <text evidence="4">The sequence shown here is derived from an EMBL/GenBank/DDBJ whole genome shotgun (WGS) entry which is preliminary data.</text>
</comment>
<keyword evidence="1" id="KW-0175">Coiled coil</keyword>
<dbReference type="PANTHER" id="PTHR19303:SF74">
    <property type="entry name" value="POGO TRANSPOSABLE ELEMENT WITH KRAB DOMAIN"/>
    <property type="match status" value="1"/>
</dbReference>
<reference evidence="4 5" key="1">
    <citation type="submission" date="2024-06" db="EMBL/GenBank/DDBJ databases">
        <title>A chromosome-level genome assembly of beet webworm, Loxostege sticticalis.</title>
        <authorList>
            <person name="Zhang Y."/>
        </authorList>
    </citation>
    <scope>NUCLEOTIDE SEQUENCE [LARGE SCALE GENOMIC DNA]</scope>
    <source>
        <strain evidence="4">AQ026</strain>
        <tissue evidence="4">Whole body</tissue>
    </source>
</reference>
<evidence type="ECO:0000256" key="1">
    <source>
        <dbReference type="SAM" id="Coils"/>
    </source>
</evidence>
<feature type="domain" description="DDE-1" evidence="3">
    <location>
        <begin position="208"/>
        <end position="339"/>
    </location>
</feature>
<evidence type="ECO:0000259" key="3">
    <source>
        <dbReference type="Pfam" id="PF03184"/>
    </source>
</evidence>
<dbReference type="InterPro" id="IPR004875">
    <property type="entry name" value="DDE_SF_endonuclease_dom"/>
</dbReference>
<protein>
    <recommendedName>
        <fullName evidence="3">DDE-1 domain-containing protein</fullName>
    </recommendedName>
</protein>
<feature type="region of interest" description="Disordered" evidence="2">
    <location>
        <begin position="443"/>
        <end position="498"/>
    </location>
</feature>
<dbReference type="Gene3D" id="3.30.420.10">
    <property type="entry name" value="Ribonuclease H-like superfamily/Ribonuclease H"/>
    <property type="match status" value="1"/>
</dbReference>
<dbReference type="InterPro" id="IPR036397">
    <property type="entry name" value="RNaseH_sf"/>
</dbReference>
<sequence>MPRNYVAKPGAKRYKKYDDLVIKQALDEIALTKNSLSAVAQKYNISKSVLCRHKNRNMKPHGRPTALSTEEELYIVENLNICGDWGYPLDTTDLRYVIKMYLDSMKISHNIFKNNMPGIDYVNGFLKRHANIISQRICQNIKRSRAAVSPNTLKEYFAELEKSLENVPTQNIINYDETNLTDDPGRKKVIVRRGCKYPERVVNHSKGSISLMMSATADGDFLPPYIVYKSAHLYDSWTTRGPPNARYNRSSSGWFDGEIFEDWVKTIVIPFLQDKDGKKILIGDNLSSHLSIDVIKLCQEKDIHFIFLPANSTHLTQPLDVAVFRPMKMIWRNLLDKWKKSDDGRLQSCVPKGCFPLMLKLLIDELSVNAEKNIKAGFRKCGIVPLDCNQVLARLPQQEENEEAKITAVSESFYKLLKEMRYGSMNIREPKKKRKLEVVAGRSVSAEEVKKNEDQQETVKPKRMKTLKQPSSSTSKLKSLKGKGVGKKTKQNIDGGKEKPSDMKICEINYININEVPDADKNIIEVPVSDADKNMIAVPVPNAVIPDPFNLSIEAMPIFLADNFDCQEIIVKTDDEVQKSEENIEKQEHEKENENIQVRNTQKSGINIISDIKLKLPLPLKKTNNKSSLPKNEISNSIILKRRRTLDLYKDKEEILKVLEEE</sequence>
<dbReference type="Pfam" id="PF03184">
    <property type="entry name" value="DDE_1"/>
    <property type="match status" value="1"/>
</dbReference>
<feature type="compositionally biased region" description="Low complexity" evidence="2">
    <location>
        <begin position="467"/>
        <end position="477"/>
    </location>
</feature>
<dbReference type="PANTHER" id="PTHR19303">
    <property type="entry name" value="TRANSPOSON"/>
    <property type="match status" value="1"/>
</dbReference>
<accession>A0ABR3HJY3</accession>
<evidence type="ECO:0000313" key="4">
    <source>
        <dbReference type="EMBL" id="KAL0870700.1"/>
    </source>
</evidence>
<feature type="compositionally biased region" description="Basic residues" evidence="2">
    <location>
        <begin position="478"/>
        <end position="490"/>
    </location>
</feature>
<name>A0ABR3HJY3_LOXSC</name>
<evidence type="ECO:0000313" key="5">
    <source>
        <dbReference type="Proteomes" id="UP001549920"/>
    </source>
</evidence>
<evidence type="ECO:0000256" key="2">
    <source>
        <dbReference type="SAM" id="MobiDB-lite"/>
    </source>
</evidence>
<gene>
    <name evidence="4" type="ORF">ABMA27_005642</name>
</gene>
<feature type="coiled-coil region" evidence="1">
    <location>
        <begin position="570"/>
        <end position="604"/>
    </location>
</feature>
<dbReference type="Proteomes" id="UP001549920">
    <property type="component" value="Unassembled WGS sequence"/>
</dbReference>
<proteinExistence type="predicted"/>
<organism evidence="4 5">
    <name type="scientific">Loxostege sticticalis</name>
    <name type="common">Beet webworm moth</name>
    <dbReference type="NCBI Taxonomy" id="481309"/>
    <lineage>
        <taxon>Eukaryota</taxon>
        <taxon>Metazoa</taxon>
        <taxon>Ecdysozoa</taxon>
        <taxon>Arthropoda</taxon>
        <taxon>Hexapoda</taxon>
        <taxon>Insecta</taxon>
        <taxon>Pterygota</taxon>
        <taxon>Neoptera</taxon>
        <taxon>Endopterygota</taxon>
        <taxon>Lepidoptera</taxon>
        <taxon>Glossata</taxon>
        <taxon>Ditrysia</taxon>
        <taxon>Pyraloidea</taxon>
        <taxon>Crambidae</taxon>
        <taxon>Pyraustinae</taxon>
        <taxon>Loxostege</taxon>
    </lineage>
</organism>
<keyword evidence="5" id="KW-1185">Reference proteome</keyword>
<dbReference type="InterPro" id="IPR050863">
    <property type="entry name" value="CenT-Element_Derived"/>
</dbReference>
<feature type="compositionally biased region" description="Basic and acidic residues" evidence="2">
    <location>
        <begin position="445"/>
        <end position="460"/>
    </location>
</feature>
<dbReference type="EMBL" id="JBEUOH010000018">
    <property type="protein sequence ID" value="KAL0870700.1"/>
    <property type="molecule type" value="Genomic_DNA"/>
</dbReference>